<organism evidence="1 2">
    <name type="scientific">Melastoma candidum</name>
    <dbReference type="NCBI Taxonomy" id="119954"/>
    <lineage>
        <taxon>Eukaryota</taxon>
        <taxon>Viridiplantae</taxon>
        <taxon>Streptophyta</taxon>
        <taxon>Embryophyta</taxon>
        <taxon>Tracheophyta</taxon>
        <taxon>Spermatophyta</taxon>
        <taxon>Magnoliopsida</taxon>
        <taxon>eudicotyledons</taxon>
        <taxon>Gunneridae</taxon>
        <taxon>Pentapetalae</taxon>
        <taxon>rosids</taxon>
        <taxon>malvids</taxon>
        <taxon>Myrtales</taxon>
        <taxon>Melastomataceae</taxon>
        <taxon>Melastomatoideae</taxon>
        <taxon>Melastomateae</taxon>
        <taxon>Melastoma</taxon>
    </lineage>
</organism>
<protein>
    <submittedName>
        <fullName evidence="1">Uncharacterized protein</fullName>
    </submittedName>
</protein>
<reference evidence="2" key="1">
    <citation type="journal article" date="2023" name="Front. Plant Sci.">
        <title>Chromosomal-level genome assembly of Melastoma candidum provides insights into trichome evolution.</title>
        <authorList>
            <person name="Zhong Y."/>
            <person name="Wu W."/>
            <person name="Sun C."/>
            <person name="Zou P."/>
            <person name="Liu Y."/>
            <person name="Dai S."/>
            <person name="Zhou R."/>
        </authorList>
    </citation>
    <scope>NUCLEOTIDE SEQUENCE [LARGE SCALE GENOMIC DNA]</scope>
</reference>
<gene>
    <name evidence="1" type="ORF">MLD38_024149</name>
</gene>
<accession>A0ACB9NSR7</accession>
<proteinExistence type="predicted"/>
<comment type="caution">
    <text evidence="1">The sequence shown here is derived from an EMBL/GenBank/DDBJ whole genome shotgun (WGS) entry which is preliminary data.</text>
</comment>
<name>A0ACB9NSR7_9MYRT</name>
<sequence>MGSDEERRLCESRKRPVVHRRSNNKGRRRRRRRTCAFADKCARLVKEQRARFYIVRRCVTMLLCWHDHADP</sequence>
<evidence type="ECO:0000313" key="2">
    <source>
        <dbReference type="Proteomes" id="UP001057402"/>
    </source>
</evidence>
<keyword evidence="2" id="KW-1185">Reference proteome</keyword>
<dbReference type="Proteomes" id="UP001057402">
    <property type="component" value="Chromosome 7"/>
</dbReference>
<evidence type="ECO:0000313" key="1">
    <source>
        <dbReference type="EMBL" id="KAI4339183.1"/>
    </source>
</evidence>
<dbReference type="EMBL" id="CM042886">
    <property type="protein sequence ID" value="KAI4339183.1"/>
    <property type="molecule type" value="Genomic_DNA"/>
</dbReference>